<keyword evidence="1" id="KW-0812">Transmembrane</keyword>
<reference evidence="3" key="1">
    <citation type="submission" date="2016-06" db="EMBL/GenBank/DDBJ databases">
        <title>Parallel loss of symbiosis genes in relatives of nitrogen-fixing non-legume Parasponia.</title>
        <authorList>
            <person name="Van Velzen R."/>
            <person name="Holmer R."/>
            <person name="Bu F."/>
            <person name="Rutten L."/>
            <person name="Van Zeijl A."/>
            <person name="Liu W."/>
            <person name="Santuari L."/>
            <person name="Cao Q."/>
            <person name="Sharma T."/>
            <person name="Shen D."/>
            <person name="Roswanjaya Y."/>
            <person name="Wardhani T."/>
            <person name="Kalhor M.S."/>
            <person name="Jansen J."/>
            <person name="Van den Hoogen J."/>
            <person name="Gungor B."/>
            <person name="Hartog M."/>
            <person name="Hontelez J."/>
            <person name="Verver J."/>
            <person name="Yang W.-C."/>
            <person name="Schijlen E."/>
            <person name="Repin R."/>
            <person name="Schilthuizen M."/>
            <person name="Schranz E."/>
            <person name="Heidstra R."/>
            <person name="Miyata K."/>
            <person name="Fedorova E."/>
            <person name="Kohlen W."/>
            <person name="Bisseling T."/>
            <person name="Smit S."/>
            <person name="Geurts R."/>
        </authorList>
    </citation>
    <scope>NUCLEOTIDE SEQUENCE [LARGE SCALE GENOMIC DNA]</scope>
    <source>
        <strain evidence="3">cv. WU1-14</strain>
    </source>
</reference>
<sequence length="105" mass="13187">RGLTLIFQSEPRRFFLWRLWFFLVHSQIPILRFLQNWFRFRYMAILWLNELGLLLRRRLRRWRYGVGLSRIGSNSTIFSHRSRRFLQYWRRGLSFRGLIGWDFTC</sequence>
<evidence type="ECO:0000313" key="3">
    <source>
        <dbReference type="Proteomes" id="UP000237105"/>
    </source>
</evidence>
<feature type="transmembrane region" description="Helical" evidence="1">
    <location>
        <begin position="15"/>
        <end position="34"/>
    </location>
</feature>
<dbReference type="AlphaFoldDB" id="A0A2P5E3K2"/>
<keyword evidence="1" id="KW-1133">Transmembrane helix</keyword>
<gene>
    <name evidence="2" type="ORF">PanWU01x14_005640</name>
</gene>
<evidence type="ECO:0000256" key="1">
    <source>
        <dbReference type="SAM" id="Phobius"/>
    </source>
</evidence>
<dbReference type="EMBL" id="JXTB01000002">
    <property type="protein sequence ID" value="PON80114.1"/>
    <property type="molecule type" value="Genomic_DNA"/>
</dbReference>
<accession>A0A2P5E3K2</accession>
<keyword evidence="1" id="KW-0472">Membrane</keyword>
<feature type="non-terminal residue" evidence="2">
    <location>
        <position position="1"/>
    </location>
</feature>
<comment type="caution">
    <text evidence="2">The sequence shown here is derived from an EMBL/GenBank/DDBJ whole genome shotgun (WGS) entry which is preliminary data.</text>
</comment>
<name>A0A2P5E3K2_PARAD</name>
<evidence type="ECO:0000313" key="2">
    <source>
        <dbReference type="EMBL" id="PON80114.1"/>
    </source>
</evidence>
<proteinExistence type="predicted"/>
<keyword evidence="3" id="KW-1185">Reference proteome</keyword>
<dbReference type="Proteomes" id="UP000237105">
    <property type="component" value="Unassembled WGS sequence"/>
</dbReference>
<protein>
    <submittedName>
        <fullName evidence="2">Uncharacterized protein</fullName>
    </submittedName>
</protein>
<organism evidence="2 3">
    <name type="scientific">Parasponia andersonii</name>
    <name type="common">Sponia andersonii</name>
    <dbReference type="NCBI Taxonomy" id="3476"/>
    <lineage>
        <taxon>Eukaryota</taxon>
        <taxon>Viridiplantae</taxon>
        <taxon>Streptophyta</taxon>
        <taxon>Embryophyta</taxon>
        <taxon>Tracheophyta</taxon>
        <taxon>Spermatophyta</taxon>
        <taxon>Magnoliopsida</taxon>
        <taxon>eudicotyledons</taxon>
        <taxon>Gunneridae</taxon>
        <taxon>Pentapetalae</taxon>
        <taxon>rosids</taxon>
        <taxon>fabids</taxon>
        <taxon>Rosales</taxon>
        <taxon>Cannabaceae</taxon>
        <taxon>Parasponia</taxon>
    </lineage>
</organism>